<dbReference type="Gene3D" id="3.30.450.20">
    <property type="entry name" value="PAS domain"/>
    <property type="match status" value="2"/>
</dbReference>
<dbReference type="SMART" id="SM00387">
    <property type="entry name" value="HATPase_c"/>
    <property type="match status" value="1"/>
</dbReference>
<dbReference type="RefSeq" id="WP_389364195.1">
    <property type="nucleotide sequence ID" value="NZ_JBIACK010000017.1"/>
</dbReference>
<evidence type="ECO:0000259" key="10">
    <source>
        <dbReference type="PROSITE" id="PS50109"/>
    </source>
</evidence>
<evidence type="ECO:0000256" key="3">
    <source>
        <dbReference type="ARBA" id="ARBA00022553"/>
    </source>
</evidence>
<feature type="transmembrane region" description="Helical" evidence="9">
    <location>
        <begin position="9"/>
        <end position="29"/>
    </location>
</feature>
<evidence type="ECO:0000313" key="11">
    <source>
        <dbReference type="EMBL" id="MFE8703564.1"/>
    </source>
</evidence>
<evidence type="ECO:0000256" key="9">
    <source>
        <dbReference type="SAM" id="Phobius"/>
    </source>
</evidence>
<dbReference type="CDD" id="cd18773">
    <property type="entry name" value="PDC1_HK_sensor"/>
    <property type="match status" value="1"/>
</dbReference>
<keyword evidence="9" id="KW-1133">Transmembrane helix</keyword>
<organism evidence="11 12">
    <name type="scientific">Cytobacillus spartinae</name>
    <dbReference type="NCBI Taxonomy" id="3299023"/>
    <lineage>
        <taxon>Bacteria</taxon>
        <taxon>Bacillati</taxon>
        <taxon>Bacillota</taxon>
        <taxon>Bacilli</taxon>
        <taxon>Bacillales</taxon>
        <taxon>Bacillaceae</taxon>
        <taxon>Cytobacillus</taxon>
    </lineage>
</organism>
<keyword evidence="6" id="KW-0418">Kinase</keyword>
<evidence type="ECO:0000256" key="6">
    <source>
        <dbReference type="ARBA" id="ARBA00022777"/>
    </source>
</evidence>
<sequence length="501" mass="56733">MKKNYRNLFIYLLVVIIPTIILSIFFINLRMKEDYTERVEHAKWIASIHETHWNQFISETVTSLEMLSLTAGTLINNVEQMGPLLQRAHQTDPRYGGLYLLDHHGHVMTGSNNLIKKNELEDDPYIKEVLKTKDTIISNNLASIKNGQQVIGLAVPVLNEENSIQSITVALLRVDYVQNIMNVLTPDTKLLVINANDDIIMGINKNHIGEINDRTWITVPIDRLPWTIKVKIKDLEFDKIFTDALIIILISLVLTNILYLLLKYMLLKRQAALEKQQNEAQKLELVGTLAASTAHEIRNPLTGIKGLVQLLSEKYKNPNDQFYFSVINDEIKRINEIVSEFLILGKPTVQKMEIIDLRTIILELQPLISSEANLFNVKWTCSMPKTAIHVACTKDQMKQVILNITKNAFESMSDGGNLDIELSVDKENCQLIITDTGTGIPDELLESIFNPFFTSKKTGTGLGLVVCKRILHSFNGKIEIKSKENVGTKVIISLPIVEILK</sequence>
<comment type="catalytic activity">
    <reaction evidence="1">
        <text>ATP + protein L-histidine = ADP + protein N-phospho-L-histidine.</text>
        <dbReference type="EC" id="2.7.13.3"/>
    </reaction>
</comment>
<evidence type="ECO:0000313" key="12">
    <source>
        <dbReference type="Proteomes" id="UP001601059"/>
    </source>
</evidence>
<evidence type="ECO:0000256" key="7">
    <source>
        <dbReference type="ARBA" id="ARBA00022840"/>
    </source>
</evidence>
<dbReference type="Gene3D" id="1.10.287.130">
    <property type="match status" value="1"/>
</dbReference>
<gene>
    <name evidence="11" type="ORF">ACFYKX_23650</name>
</gene>
<comment type="caution">
    <text evidence="11">The sequence shown here is derived from an EMBL/GenBank/DDBJ whole genome shotgun (WGS) entry which is preliminary data.</text>
</comment>
<dbReference type="InterPro" id="IPR036097">
    <property type="entry name" value="HisK_dim/P_sf"/>
</dbReference>
<evidence type="ECO:0000256" key="5">
    <source>
        <dbReference type="ARBA" id="ARBA00022741"/>
    </source>
</evidence>
<keyword evidence="12" id="KW-1185">Reference proteome</keyword>
<dbReference type="InterPro" id="IPR004358">
    <property type="entry name" value="Sig_transdc_His_kin-like_C"/>
</dbReference>
<dbReference type="CDD" id="cd00082">
    <property type="entry name" value="HisKA"/>
    <property type="match status" value="1"/>
</dbReference>
<keyword evidence="7 11" id="KW-0067">ATP-binding</keyword>
<dbReference type="PRINTS" id="PR00344">
    <property type="entry name" value="BCTRLSENSOR"/>
</dbReference>
<accession>A0ABW6KH88</accession>
<reference evidence="11 12" key="1">
    <citation type="submission" date="2024-08" db="EMBL/GenBank/DDBJ databases">
        <title>Two novel Cytobacillus novel species.</title>
        <authorList>
            <person name="Liu G."/>
        </authorList>
    </citation>
    <scope>NUCLEOTIDE SEQUENCE [LARGE SCALE GENOMIC DNA]</scope>
    <source>
        <strain evidence="11 12">FJAT-54145</strain>
    </source>
</reference>
<dbReference type="Pfam" id="PF02518">
    <property type="entry name" value="HATPase_c"/>
    <property type="match status" value="1"/>
</dbReference>
<keyword evidence="3" id="KW-0597">Phosphoprotein</keyword>
<feature type="domain" description="Histidine kinase" evidence="10">
    <location>
        <begin position="292"/>
        <end position="498"/>
    </location>
</feature>
<keyword evidence="4" id="KW-0808">Transferase</keyword>
<dbReference type="SUPFAM" id="SSF47384">
    <property type="entry name" value="Homodimeric domain of signal transducing histidine kinase"/>
    <property type="match status" value="1"/>
</dbReference>
<dbReference type="SUPFAM" id="SSF55874">
    <property type="entry name" value="ATPase domain of HSP90 chaperone/DNA topoisomerase II/histidine kinase"/>
    <property type="match status" value="1"/>
</dbReference>
<dbReference type="Gene3D" id="3.30.565.10">
    <property type="entry name" value="Histidine kinase-like ATPase, C-terminal domain"/>
    <property type="match status" value="1"/>
</dbReference>
<keyword evidence="8" id="KW-0902">Two-component regulatory system</keyword>
<dbReference type="SMART" id="SM00388">
    <property type="entry name" value="HisKA"/>
    <property type="match status" value="1"/>
</dbReference>
<keyword evidence="9" id="KW-0472">Membrane</keyword>
<keyword evidence="5" id="KW-0547">Nucleotide-binding</keyword>
<keyword evidence="9" id="KW-0812">Transmembrane</keyword>
<dbReference type="EMBL" id="JBIACK010000017">
    <property type="protein sequence ID" value="MFE8703564.1"/>
    <property type="molecule type" value="Genomic_DNA"/>
</dbReference>
<dbReference type="InterPro" id="IPR005467">
    <property type="entry name" value="His_kinase_dom"/>
</dbReference>
<dbReference type="GO" id="GO:0005524">
    <property type="term" value="F:ATP binding"/>
    <property type="evidence" value="ECO:0007669"/>
    <property type="project" value="UniProtKB-KW"/>
</dbReference>
<dbReference type="Pfam" id="PF00512">
    <property type="entry name" value="HisKA"/>
    <property type="match status" value="1"/>
</dbReference>
<evidence type="ECO:0000256" key="1">
    <source>
        <dbReference type="ARBA" id="ARBA00000085"/>
    </source>
</evidence>
<dbReference type="InterPro" id="IPR003594">
    <property type="entry name" value="HATPase_dom"/>
</dbReference>
<dbReference type="EC" id="2.7.13.3" evidence="2"/>
<dbReference type="PROSITE" id="PS50109">
    <property type="entry name" value="HIS_KIN"/>
    <property type="match status" value="1"/>
</dbReference>
<evidence type="ECO:0000256" key="8">
    <source>
        <dbReference type="ARBA" id="ARBA00023012"/>
    </source>
</evidence>
<dbReference type="InterPro" id="IPR036890">
    <property type="entry name" value="HATPase_C_sf"/>
</dbReference>
<protein>
    <recommendedName>
        <fullName evidence="2">histidine kinase</fullName>
        <ecNumber evidence="2">2.7.13.3</ecNumber>
    </recommendedName>
</protein>
<dbReference type="PANTHER" id="PTHR43065">
    <property type="entry name" value="SENSOR HISTIDINE KINASE"/>
    <property type="match status" value="1"/>
</dbReference>
<evidence type="ECO:0000256" key="2">
    <source>
        <dbReference type="ARBA" id="ARBA00012438"/>
    </source>
</evidence>
<dbReference type="Proteomes" id="UP001601059">
    <property type="component" value="Unassembled WGS sequence"/>
</dbReference>
<name>A0ABW6KH88_9BACI</name>
<feature type="transmembrane region" description="Helical" evidence="9">
    <location>
        <begin position="240"/>
        <end position="262"/>
    </location>
</feature>
<dbReference type="PANTHER" id="PTHR43065:SF10">
    <property type="entry name" value="PEROXIDE STRESS-ACTIVATED HISTIDINE KINASE MAK3"/>
    <property type="match status" value="1"/>
</dbReference>
<dbReference type="InterPro" id="IPR003661">
    <property type="entry name" value="HisK_dim/P_dom"/>
</dbReference>
<proteinExistence type="predicted"/>
<evidence type="ECO:0000256" key="4">
    <source>
        <dbReference type="ARBA" id="ARBA00022679"/>
    </source>
</evidence>